<dbReference type="Proteomes" id="UP000094622">
    <property type="component" value="Unassembled WGS sequence"/>
</dbReference>
<evidence type="ECO:0000256" key="1">
    <source>
        <dbReference type="SAM" id="SignalP"/>
    </source>
</evidence>
<name>A0A1E3H5D1_9HYPH</name>
<gene>
    <name evidence="2" type="ORF">A6302_01131</name>
</gene>
<dbReference type="AlphaFoldDB" id="A0A1E3H5D1"/>
<accession>A0A1E3H5D1</accession>
<organism evidence="2 3">
    <name type="scientific">Methylobrevis pamukkalensis</name>
    <dbReference type="NCBI Taxonomy" id="1439726"/>
    <lineage>
        <taxon>Bacteria</taxon>
        <taxon>Pseudomonadati</taxon>
        <taxon>Pseudomonadota</taxon>
        <taxon>Alphaproteobacteria</taxon>
        <taxon>Hyphomicrobiales</taxon>
        <taxon>Pleomorphomonadaceae</taxon>
        <taxon>Methylobrevis</taxon>
    </lineage>
</organism>
<evidence type="ECO:0000313" key="3">
    <source>
        <dbReference type="Proteomes" id="UP000094622"/>
    </source>
</evidence>
<keyword evidence="3" id="KW-1185">Reference proteome</keyword>
<protein>
    <submittedName>
        <fullName evidence="2">Uncharacterized protein</fullName>
    </submittedName>
</protein>
<dbReference type="RefSeq" id="WP_069306125.1">
    <property type="nucleotide sequence ID" value="NZ_MCRJ01000019.1"/>
</dbReference>
<proteinExistence type="predicted"/>
<keyword evidence="1" id="KW-0732">Signal</keyword>
<sequence>MKAFVFIAALSTFTTFASGTRVGGTATAKDFRDIANGAVPERWRTALYDPGLTGRDREILKLPRHALGS</sequence>
<comment type="caution">
    <text evidence="2">The sequence shown here is derived from an EMBL/GenBank/DDBJ whole genome shotgun (WGS) entry which is preliminary data.</text>
</comment>
<feature type="chain" id="PRO_5009128923" evidence="1">
    <location>
        <begin position="18"/>
        <end position="69"/>
    </location>
</feature>
<feature type="signal peptide" evidence="1">
    <location>
        <begin position="1"/>
        <end position="17"/>
    </location>
</feature>
<dbReference type="EMBL" id="MCRJ01000019">
    <property type="protein sequence ID" value="ODN71527.1"/>
    <property type="molecule type" value="Genomic_DNA"/>
</dbReference>
<evidence type="ECO:0000313" key="2">
    <source>
        <dbReference type="EMBL" id="ODN71527.1"/>
    </source>
</evidence>
<reference evidence="2 3" key="1">
    <citation type="submission" date="2016-07" db="EMBL/GenBank/DDBJ databases">
        <title>Draft Genome Sequence of Methylobrevis pamukkalensis PK2.</title>
        <authorList>
            <person name="Vasilenko O.V."/>
            <person name="Doronina N.V."/>
            <person name="Shmareva M.N."/>
            <person name="Tarlachkov S.V."/>
            <person name="Mustakhimov I."/>
            <person name="Trotsenko Y.A."/>
        </authorList>
    </citation>
    <scope>NUCLEOTIDE SEQUENCE [LARGE SCALE GENOMIC DNA]</scope>
    <source>
        <strain evidence="2 3">PK2</strain>
    </source>
</reference>